<name>A0AA43QT76_9LECA</name>
<dbReference type="Gene3D" id="3.10.450.50">
    <property type="match status" value="1"/>
</dbReference>
<organism evidence="2 3">
    <name type="scientific">Ramalina farinacea</name>
    <dbReference type="NCBI Taxonomy" id="258253"/>
    <lineage>
        <taxon>Eukaryota</taxon>
        <taxon>Fungi</taxon>
        <taxon>Dikarya</taxon>
        <taxon>Ascomycota</taxon>
        <taxon>Pezizomycotina</taxon>
        <taxon>Lecanoromycetes</taxon>
        <taxon>OSLEUM clade</taxon>
        <taxon>Lecanoromycetidae</taxon>
        <taxon>Lecanorales</taxon>
        <taxon>Lecanorineae</taxon>
        <taxon>Ramalinaceae</taxon>
        <taxon>Ramalina</taxon>
    </lineage>
</organism>
<dbReference type="InterPro" id="IPR037401">
    <property type="entry name" value="SnoaL-like"/>
</dbReference>
<dbReference type="Pfam" id="PF13577">
    <property type="entry name" value="SnoaL_4"/>
    <property type="match status" value="1"/>
</dbReference>
<dbReference type="EMBL" id="JAPUFD010000016">
    <property type="protein sequence ID" value="MDI1492042.1"/>
    <property type="molecule type" value="Genomic_DNA"/>
</dbReference>
<evidence type="ECO:0000259" key="1">
    <source>
        <dbReference type="Pfam" id="PF13577"/>
    </source>
</evidence>
<gene>
    <name evidence="2" type="ORF">OHK93_003253</name>
</gene>
<feature type="domain" description="SnoaL-like" evidence="1">
    <location>
        <begin position="17"/>
        <end position="142"/>
    </location>
</feature>
<dbReference type="Proteomes" id="UP001161017">
    <property type="component" value="Unassembled WGS sequence"/>
</dbReference>
<dbReference type="AlphaFoldDB" id="A0AA43QT76"/>
<dbReference type="SUPFAM" id="SSF54427">
    <property type="entry name" value="NTF2-like"/>
    <property type="match status" value="1"/>
</dbReference>
<evidence type="ECO:0000313" key="2">
    <source>
        <dbReference type="EMBL" id="MDI1492042.1"/>
    </source>
</evidence>
<sequence>MVQNGTPLPAKLPGPPLSDRDAIADACYRAFASIDQSNEELLQSAVTPDVYTDIAFKVCNGYDELRNKVWTHVNENVDTVHYLTNMRVSVDTETTARVSYAAQAVHCVLGKGYEADSPKFITGAFYNCDAVKVDDLWKLKTMKSTHVWCTGDHSIMKPPNAQ</sequence>
<keyword evidence="3" id="KW-1185">Reference proteome</keyword>
<proteinExistence type="predicted"/>
<dbReference type="InterPro" id="IPR032710">
    <property type="entry name" value="NTF2-like_dom_sf"/>
</dbReference>
<evidence type="ECO:0000313" key="3">
    <source>
        <dbReference type="Proteomes" id="UP001161017"/>
    </source>
</evidence>
<comment type="caution">
    <text evidence="2">The sequence shown here is derived from an EMBL/GenBank/DDBJ whole genome shotgun (WGS) entry which is preliminary data.</text>
</comment>
<accession>A0AA43QT76</accession>
<protein>
    <recommendedName>
        <fullName evidence="1">SnoaL-like domain-containing protein</fullName>
    </recommendedName>
</protein>
<reference evidence="2" key="1">
    <citation type="journal article" date="2023" name="Genome Biol. Evol.">
        <title>First Whole Genome Sequence and Flow Cytometry Genome Size Data for the Lichen-Forming Fungus Ramalina farinacea (Ascomycota).</title>
        <authorList>
            <person name="Llewellyn T."/>
            <person name="Mian S."/>
            <person name="Hill R."/>
            <person name="Leitch I.J."/>
            <person name="Gaya E."/>
        </authorList>
    </citation>
    <scope>NUCLEOTIDE SEQUENCE</scope>
    <source>
        <strain evidence="2">LIQ254RAFAR</strain>
    </source>
</reference>